<feature type="transmembrane region" description="Helical" evidence="1">
    <location>
        <begin position="79"/>
        <end position="99"/>
    </location>
</feature>
<comment type="caution">
    <text evidence="2">The sequence shown here is derived from an EMBL/GenBank/DDBJ whole genome shotgun (WGS) entry which is preliminary data.</text>
</comment>
<name>A0ABV5NHU3_9ACTN</name>
<dbReference type="Proteomes" id="UP001589568">
    <property type="component" value="Unassembled WGS sequence"/>
</dbReference>
<gene>
    <name evidence="2" type="ORF">ACFFR3_10145</name>
</gene>
<keyword evidence="3" id="KW-1185">Reference proteome</keyword>
<keyword evidence="1" id="KW-0472">Membrane</keyword>
<protein>
    <recommendedName>
        <fullName evidence="4">MarR family transcriptional regulator</fullName>
    </recommendedName>
</protein>
<evidence type="ECO:0008006" key="4">
    <source>
        <dbReference type="Google" id="ProtNLM"/>
    </source>
</evidence>
<evidence type="ECO:0000256" key="1">
    <source>
        <dbReference type="SAM" id="Phobius"/>
    </source>
</evidence>
<evidence type="ECO:0000313" key="3">
    <source>
        <dbReference type="Proteomes" id="UP001589568"/>
    </source>
</evidence>
<keyword evidence="1" id="KW-1133">Transmembrane helix</keyword>
<organism evidence="2 3">
    <name type="scientific">Nonomuraea salmonea</name>
    <dbReference type="NCBI Taxonomy" id="46181"/>
    <lineage>
        <taxon>Bacteria</taxon>
        <taxon>Bacillati</taxon>
        <taxon>Actinomycetota</taxon>
        <taxon>Actinomycetes</taxon>
        <taxon>Streptosporangiales</taxon>
        <taxon>Streptosporangiaceae</taxon>
        <taxon>Nonomuraea</taxon>
    </lineage>
</organism>
<dbReference type="RefSeq" id="WP_345386264.1">
    <property type="nucleotide sequence ID" value="NZ_BAAAXS010000001.1"/>
</dbReference>
<keyword evidence="1" id="KW-0812">Transmembrane</keyword>
<proteinExistence type="predicted"/>
<sequence>MPDNGLSLPEFAALVVLAVEAREVPNTELKQRYKLSLDGKHRVRLNDMKLVESRRVGRGFSHTLTDSGWARLADDLGTGTFPVMSGSAGAMAIALLGWLPRYMRRTDQSLADVLQPDDPAEAADVEERIRAAYTALAARPGAWVSLTDVRDRLPDVPRSDVDATLVRMERLPDVNLVPESNQKTLGPRDRDAAVVIGDQAKHLLWIGPR</sequence>
<accession>A0ABV5NHU3</accession>
<evidence type="ECO:0000313" key="2">
    <source>
        <dbReference type="EMBL" id="MFB9469865.1"/>
    </source>
</evidence>
<reference evidence="2 3" key="1">
    <citation type="submission" date="2024-09" db="EMBL/GenBank/DDBJ databases">
        <authorList>
            <person name="Sun Q."/>
            <person name="Mori K."/>
        </authorList>
    </citation>
    <scope>NUCLEOTIDE SEQUENCE [LARGE SCALE GENOMIC DNA]</scope>
    <source>
        <strain evidence="2 3">JCM 3324</strain>
    </source>
</reference>
<dbReference type="EMBL" id="JBHMCF010000009">
    <property type="protein sequence ID" value="MFB9469865.1"/>
    <property type="molecule type" value="Genomic_DNA"/>
</dbReference>